<dbReference type="PROSITE" id="PS51163">
    <property type="entry name" value="YRDC"/>
    <property type="match status" value="1"/>
</dbReference>
<evidence type="ECO:0000256" key="2">
    <source>
        <dbReference type="ARBA" id="ARBA00022490"/>
    </source>
</evidence>
<evidence type="ECO:0000256" key="5">
    <source>
        <dbReference type="ARBA" id="ARBA00022695"/>
    </source>
</evidence>
<comment type="subcellular location">
    <subcellularLocation>
        <location evidence="1 9">Cytoplasm</location>
    </subcellularLocation>
</comment>
<reference evidence="11 12" key="1">
    <citation type="submission" date="2023-11" db="EMBL/GenBank/DDBJ databases">
        <title>Gilvimarinus fulvus sp. nov., isolated from the surface of Kelp.</title>
        <authorList>
            <person name="Sun Y.Y."/>
            <person name="Gong Y."/>
            <person name="Du Z.J."/>
        </authorList>
    </citation>
    <scope>NUCLEOTIDE SEQUENCE [LARGE SCALE GENOMIC DNA]</scope>
    <source>
        <strain evidence="11 12">SDUM040013</strain>
    </source>
</reference>
<dbReference type="Proteomes" id="UP001273505">
    <property type="component" value="Unassembled WGS sequence"/>
</dbReference>
<gene>
    <name evidence="9" type="primary">tsaC</name>
    <name evidence="11" type="ORF">SCD92_05650</name>
</gene>
<evidence type="ECO:0000256" key="4">
    <source>
        <dbReference type="ARBA" id="ARBA00022694"/>
    </source>
</evidence>
<comment type="function">
    <text evidence="9">Required for the formation of a threonylcarbamoyl group on adenosine at position 37 (t(6)A37) in tRNAs that read codons beginning with adenine. Catalyzes the conversion of L-threonine, HCO(3)(-)/CO(2) and ATP to give threonylcarbamoyl-AMP (TC-AMP) as the acyladenylate intermediate, with the release of diphosphate.</text>
</comment>
<organism evidence="11 12">
    <name type="scientific">Gilvimarinus gilvus</name>
    <dbReference type="NCBI Taxonomy" id="3058038"/>
    <lineage>
        <taxon>Bacteria</taxon>
        <taxon>Pseudomonadati</taxon>
        <taxon>Pseudomonadota</taxon>
        <taxon>Gammaproteobacteria</taxon>
        <taxon>Cellvibrionales</taxon>
        <taxon>Cellvibrionaceae</taxon>
        <taxon>Gilvimarinus</taxon>
    </lineage>
</organism>
<evidence type="ECO:0000313" key="12">
    <source>
        <dbReference type="Proteomes" id="UP001273505"/>
    </source>
</evidence>
<dbReference type="PANTHER" id="PTHR17490">
    <property type="entry name" value="SUA5"/>
    <property type="match status" value="1"/>
</dbReference>
<comment type="caution">
    <text evidence="11">The sequence shown here is derived from an EMBL/GenBank/DDBJ whole genome shotgun (WGS) entry which is preliminary data.</text>
</comment>
<keyword evidence="4 9" id="KW-0819">tRNA processing</keyword>
<dbReference type="InterPro" id="IPR006070">
    <property type="entry name" value="Sua5-like_dom"/>
</dbReference>
<evidence type="ECO:0000256" key="3">
    <source>
        <dbReference type="ARBA" id="ARBA00022679"/>
    </source>
</evidence>
<evidence type="ECO:0000256" key="8">
    <source>
        <dbReference type="ARBA" id="ARBA00048366"/>
    </source>
</evidence>
<comment type="catalytic activity">
    <reaction evidence="8 9">
        <text>L-threonine + hydrogencarbonate + ATP = L-threonylcarbamoyladenylate + diphosphate + H2O</text>
        <dbReference type="Rhea" id="RHEA:36407"/>
        <dbReference type="ChEBI" id="CHEBI:15377"/>
        <dbReference type="ChEBI" id="CHEBI:17544"/>
        <dbReference type="ChEBI" id="CHEBI:30616"/>
        <dbReference type="ChEBI" id="CHEBI:33019"/>
        <dbReference type="ChEBI" id="CHEBI:57926"/>
        <dbReference type="ChEBI" id="CHEBI:73682"/>
        <dbReference type="EC" id="2.7.7.87"/>
    </reaction>
</comment>
<dbReference type="RefSeq" id="WP_302723896.1">
    <property type="nucleotide sequence ID" value="NZ_JAULRU010000705.1"/>
</dbReference>
<keyword evidence="3 9" id="KW-0808">Transferase</keyword>
<sequence length="189" mass="20505">MTAWLGHHRIRQAAQVLRQGGVIAYPTESVWGLGADPANPRAIARLLDLKHRPRDKGLILIAASLAQVEPWLVSLPSDLRAQLEASWPGPNTWLVPNCAIASPWVTGNHTSVALRVTDHPVAKALCLAFGGPLISTSANPQKRPAAKTAVEVRRYFGRKLDFIAPGQTSGRRQPSQIRDLLTGRILRGG</sequence>
<feature type="domain" description="YrdC-like" evidence="10">
    <location>
        <begin position="7"/>
        <end position="189"/>
    </location>
</feature>
<keyword evidence="5 9" id="KW-0548">Nucleotidyltransferase</keyword>
<evidence type="ECO:0000313" key="11">
    <source>
        <dbReference type="EMBL" id="MDX6848836.1"/>
    </source>
</evidence>
<keyword evidence="2 9" id="KW-0963">Cytoplasm</keyword>
<keyword evidence="12" id="KW-1185">Reference proteome</keyword>
<evidence type="ECO:0000256" key="1">
    <source>
        <dbReference type="ARBA" id="ARBA00004496"/>
    </source>
</evidence>
<dbReference type="InterPro" id="IPR023535">
    <property type="entry name" value="TC-AMP_synthase"/>
</dbReference>
<evidence type="ECO:0000256" key="6">
    <source>
        <dbReference type="ARBA" id="ARBA00022741"/>
    </source>
</evidence>
<comment type="similarity">
    <text evidence="9">Belongs to the SUA5 family. TsaC subfamily.</text>
</comment>
<dbReference type="EC" id="2.7.7.87" evidence="9"/>
<evidence type="ECO:0000256" key="7">
    <source>
        <dbReference type="ARBA" id="ARBA00022840"/>
    </source>
</evidence>
<name>A0ABU4RVE4_9GAMM</name>
<keyword evidence="7 9" id="KW-0067">ATP-binding</keyword>
<accession>A0ABU4RVE4</accession>
<keyword evidence="6 9" id="KW-0547">Nucleotide-binding</keyword>
<dbReference type="InterPro" id="IPR017945">
    <property type="entry name" value="DHBP_synth_RibB-like_a/b_dom"/>
</dbReference>
<evidence type="ECO:0000256" key="9">
    <source>
        <dbReference type="HAMAP-Rule" id="MF_01852"/>
    </source>
</evidence>
<dbReference type="SUPFAM" id="SSF55821">
    <property type="entry name" value="YrdC/RibB"/>
    <property type="match status" value="1"/>
</dbReference>
<dbReference type="Pfam" id="PF01300">
    <property type="entry name" value="Sua5_yciO_yrdC"/>
    <property type="match status" value="1"/>
</dbReference>
<evidence type="ECO:0000259" key="10">
    <source>
        <dbReference type="PROSITE" id="PS51163"/>
    </source>
</evidence>
<dbReference type="EMBL" id="JAXAFO010000007">
    <property type="protein sequence ID" value="MDX6848836.1"/>
    <property type="molecule type" value="Genomic_DNA"/>
</dbReference>
<dbReference type="HAMAP" id="MF_01852">
    <property type="entry name" value="TsaC"/>
    <property type="match status" value="1"/>
</dbReference>
<protein>
    <recommendedName>
        <fullName evidence="9">Threonylcarbamoyl-AMP synthase</fullName>
        <shortName evidence="9">TC-AMP synthase</shortName>
        <ecNumber evidence="9">2.7.7.87</ecNumber>
    </recommendedName>
    <alternativeName>
        <fullName evidence="9">L-threonylcarbamoyladenylate synthase</fullName>
    </alternativeName>
    <alternativeName>
        <fullName evidence="9">t(6)A37 threonylcarbamoyladenosine biosynthesis protein TsaC</fullName>
    </alternativeName>
    <alternativeName>
        <fullName evidence="9">tRNA threonylcarbamoyladenosine biosynthesis protein TsaC</fullName>
    </alternativeName>
</protein>
<proteinExistence type="inferred from homology"/>
<dbReference type="InterPro" id="IPR050156">
    <property type="entry name" value="TC-AMP_synthase_SUA5"/>
</dbReference>
<dbReference type="Gene3D" id="3.90.870.10">
    <property type="entry name" value="DHBP synthase"/>
    <property type="match status" value="1"/>
</dbReference>
<dbReference type="PANTHER" id="PTHR17490:SF18">
    <property type="entry name" value="THREONYLCARBAMOYL-AMP SYNTHASE"/>
    <property type="match status" value="1"/>
</dbReference>
<dbReference type="GO" id="GO:0061710">
    <property type="term" value="F:L-threonylcarbamoyladenylate synthase"/>
    <property type="evidence" value="ECO:0007669"/>
    <property type="project" value="UniProtKB-EC"/>
</dbReference>